<dbReference type="FunFam" id="3.40.605.10:FF:000004">
    <property type="entry name" value="Aldehyde dehydrogenase"/>
    <property type="match status" value="1"/>
</dbReference>
<keyword evidence="7" id="KW-1185">Reference proteome</keyword>
<name>A0AB34IY75_PRYPA</name>
<evidence type="ECO:0000256" key="4">
    <source>
        <dbReference type="PIRSR" id="PIRSR036492-1"/>
    </source>
</evidence>
<evidence type="ECO:0000259" key="5">
    <source>
        <dbReference type="Pfam" id="PF00171"/>
    </source>
</evidence>
<dbReference type="Pfam" id="PF00171">
    <property type="entry name" value="Aldedh"/>
    <property type="match status" value="1"/>
</dbReference>
<dbReference type="InterPro" id="IPR016163">
    <property type="entry name" value="Ald_DH_C"/>
</dbReference>
<dbReference type="PANTHER" id="PTHR43570:SF16">
    <property type="entry name" value="ALDEHYDE DEHYDROGENASE TYPE III, ISOFORM Q"/>
    <property type="match status" value="1"/>
</dbReference>
<dbReference type="AlphaFoldDB" id="A0AB34IY75"/>
<dbReference type="PANTHER" id="PTHR43570">
    <property type="entry name" value="ALDEHYDE DEHYDROGENASE"/>
    <property type="match status" value="1"/>
</dbReference>
<reference evidence="6 7" key="1">
    <citation type="journal article" date="2024" name="Science">
        <title>Giant polyketide synthase enzymes in the biosynthesis of giant marine polyether toxins.</title>
        <authorList>
            <person name="Fallon T.R."/>
            <person name="Shende V.V."/>
            <person name="Wierzbicki I.H."/>
            <person name="Pendleton A.L."/>
            <person name="Watervoot N.F."/>
            <person name="Auber R.P."/>
            <person name="Gonzalez D.J."/>
            <person name="Wisecaver J.H."/>
            <person name="Moore B.S."/>
        </authorList>
    </citation>
    <scope>NUCLEOTIDE SEQUENCE [LARGE SCALE GENOMIC DNA]</scope>
    <source>
        <strain evidence="6 7">12B1</strain>
    </source>
</reference>
<dbReference type="GO" id="GO:0005737">
    <property type="term" value="C:cytoplasm"/>
    <property type="evidence" value="ECO:0007669"/>
    <property type="project" value="TreeGrafter"/>
</dbReference>
<dbReference type="Proteomes" id="UP001515480">
    <property type="component" value="Unassembled WGS sequence"/>
</dbReference>
<dbReference type="PIRSF" id="PIRSF036492">
    <property type="entry name" value="ALDH"/>
    <property type="match status" value="1"/>
</dbReference>
<evidence type="ECO:0000256" key="1">
    <source>
        <dbReference type="ARBA" id="ARBA00009986"/>
    </source>
</evidence>
<gene>
    <name evidence="6" type="ORF">AB1Y20_007658</name>
</gene>
<dbReference type="InterPro" id="IPR016162">
    <property type="entry name" value="Ald_DH_N"/>
</dbReference>
<dbReference type="InterPro" id="IPR015590">
    <property type="entry name" value="Aldehyde_DH_dom"/>
</dbReference>
<keyword evidence="2 3" id="KW-0560">Oxidoreductase</keyword>
<dbReference type="InterPro" id="IPR016160">
    <property type="entry name" value="Ald_DH_CS_CYS"/>
</dbReference>
<feature type="active site" evidence="4">
    <location>
        <position position="207"/>
    </location>
</feature>
<organism evidence="6 7">
    <name type="scientific">Prymnesium parvum</name>
    <name type="common">Toxic golden alga</name>
    <dbReference type="NCBI Taxonomy" id="97485"/>
    <lineage>
        <taxon>Eukaryota</taxon>
        <taxon>Haptista</taxon>
        <taxon>Haptophyta</taxon>
        <taxon>Prymnesiophyceae</taxon>
        <taxon>Prymnesiales</taxon>
        <taxon>Prymnesiaceae</taxon>
        <taxon>Prymnesium</taxon>
    </lineage>
</organism>
<evidence type="ECO:0000256" key="3">
    <source>
        <dbReference type="PIRNR" id="PIRNR036492"/>
    </source>
</evidence>
<accession>A0AB34IY75</accession>
<sequence>MESAAREAREAFDSGVTRSLSWRLRNLRAAERMLTENHDLLIRTVSEATQRPQQEVALGDVWVTLCEIKTMVRSVRRWAAPEEAPTPLPLIPASSRVEKQPYGATLIIGPFNYPVMLTLAPLFGAIAAGNTVVLKPSEHTPQVSELLERLLRSYLDKEAVRVFHGGPETVEALLAQRWDKIIFTGSERVGKIVAAAAARHLTPLTLELGGKCPVIVDRHAEPLASIAYKLAWGRLFNGGQSCIAPEYVLVPREQAEELAARLVEQLARVADGDVGRLVHAAAVRRVQPLLVGHGGTVLCGGNCRPEEKYVAPTVILSPRASSPIMCEELFAPVLCVVPVDSLDAAVAYVRAKPTPLALYIFTSSAATERALLDRLPSGSACINDVLLHFGNAHLPFAGLGSSGYGALHGREYFDACSHRRGVMAKSSSLAARLLDMQVWLRAPPYSPLKFGVLQFVAKRLLTVSLPRHYARKALVAGAAAALLYAASSSFPLRAGVRSLLKAMLDMLGDA</sequence>
<dbReference type="SUPFAM" id="SSF53720">
    <property type="entry name" value="ALDH-like"/>
    <property type="match status" value="1"/>
</dbReference>
<dbReference type="Gene3D" id="3.40.605.10">
    <property type="entry name" value="Aldehyde Dehydrogenase, Chain A, domain 1"/>
    <property type="match status" value="1"/>
</dbReference>
<feature type="domain" description="Aldehyde dehydrogenase" evidence="5">
    <location>
        <begin position="2"/>
        <end position="418"/>
    </location>
</feature>
<evidence type="ECO:0000313" key="7">
    <source>
        <dbReference type="Proteomes" id="UP001515480"/>
    </source>
</evidence>
<dbReference type="PROSITE" id="PS00070">
    <property type="entry name" value="ALDEHYDE_DEHYDR_CYS"/>
    <property type="match status" value="1"/>
</dbReference>
<dbReference type="Gene3D" id="3.40.309.10">
    <property type="entry name" value="Aldehyde Dehydrogenase, Chain A, domain 2"/>
    <property type="match status" value="1"/>
</dbReference>
<evidence type="ECO:0000313" key="6">
    <source>
        <dbReference type="EMBL" id="KAL1508062.1"/>
    </source>
</evidence>
<dbReference type="EMBL" id="JBGBPQ010000017">
    <property type="protein sequence ID" value="KAL1508062.1"/>
    <property type="molecule type" value="Genomic_DNA"/>
</dbReference>
<protein>
    <recommendedName>
        <fullName evidence="3">Aldehyde dehydrogenase</fullName>
    </recommendedName>
</protein>
<comment type="similarity">
    <text evidence="1 3">Belongs to the aldehyde dehydrogenase family.</text>
</comment>
<evidence type="ECO:0000256" key="2">
    <source>
        <dbReference type="ARBA" id="ARBA00023002"/>
    </source>
</evidence>
<dbReference type="GO" id="GO:0004029">
    <property type="term" value="F:aldehyde dehydrogenase (NAD+) activity"/>
    <property type="evidence" value="ECO:0007669"/>
    <property type="project" value="TreeGrafter"/>
</dbReference>
<comment type="caution">
    <text evidence="6">The sequence shown here is derived from an EMBL/GenBank/DDBJ whole genome shotgun (WGS) entry which is preliminary data.</text>
</comment>
<dbReference type="CDD" id="cd07087">
    <property type="entry name" value="ALDH_F3-13-14_CALDH-like"/>
    <property type="match status" value="1"/>
</dbReference>
<dbReference type="InterPro" id="IPR012394">
    <property type="entry name" value="Aldehyde_DH_NAD(P)"/>
</dbReference>
<proteinExistence type="inferred from homology"/>
<dbReference type="GO" id="GO:0006081">
    <property type="term" value="P:aldehyde metabolic process"/>
    <property type="evidence" value="ECO:0007669"/>
    <property type="project" value="InterPro"/>
</dbReference>
<dbReference type="InterPro" id="IPR016161">
    <property type="entry name" value="Ald_DH/histidinol_DH"/>
</dbReference>
<feature type="active site" evidence="4">
    <location>
        <position position="242"/>
    </location>
</feature>